<organism evidence="1">
    <name type="scientific">Ochrobactrum phage ORM_20</name>
    <dbReference type="NCBI Taxonomy" id="2985243"/>
    <lineage>
        <taxon>Viruses</taxon>
    </lineage>
</organism>
<protein>
    <submittedName>
        <fullName evidence="1">Uncharacterized protein</fullName>
    </submittedName>
</protein>
<proteinExistence type="predicted"/>
<accession>A0A9N6ZG92</accession>
<evidence type="ECO:0000313" key="1">
    <source>
        <dbReference type="EMBL" id="CAI3971129.1"/>
    </source>
</evidence>
<name>A0A9N6ZG92_9VIRU</name>
<reference evidence="1" key="1">
    <citation type="submission" date="2022-10" db="EMBL/GenBank/DDBJ databases">
        <authorList>
            <person name="Meaden S."/>
        </authorList>
    </citation>
    <scope>NUCLEOTIDE SEQUENCE</scope>
</reference>
<dbReference type="EMBL" id="OX359470">
    <property type="protein sequence ID" value="CAI3971129.1"/>
    <property type="molecule type" value="Genomic_DNA"/>
</dbReference>
<sequence>MKTLSSGAVGSLYNLFANHPWAIRNRRKSIVEDIEVISFDFGTSASFGFHANHETGEKTIVMKVMTVEGLRSGRALISDDAFTFFRLLISSTHSDFREPTEDDVLPILKGFI</sequence>
<gene>
    <name evidence="1" type="ORF">ORM20_00080</name>
</gene>